<gene>
    <name evidence="1" type="ORF">PGQ11_009828</name>
</gene>
<accession>A0ABR2I7P3</accession>
<keyword evidence="2" id="KW-1185">Reference proteome</keyword>
<dbReference type="EMBL" id="JAPCWZ010000006">
    <property type="protein sequence ID" value="KAK8859094.1"/>
    <property type="molecule type" value="Genomic_DNA"/>
</dbReference>
<name>A0ABR2I7P3_9PEZI</name>
<sequence>MPVRNQINTIPTYRLRSGAVETYLQTKFNDSTIKVDTVGANYSVYLERSLTQSEMNEILAMRTRQTRES</sequence>
<proteinExistence type="predicted"/>
<evidence type="ECO:0000313" key="2">
    <source>
        <dbReference type="Proteomes" id="UP001390339"/>
    </source>
</evidence>
<comment type="caution">
    <text evidence="1">The sequence shown here is derived from an EMBL/GenBank/DDBJ whole genome shotgun (WGS) entry which is preliminary data.</text>
</comment>
<protein>
    <submittedName>
        <fullName evidence="1">Uncharacterized protein</fullName>
    </submittedName>
</protein>
<reference evidence="1 2" key="1">
    <citation type="journal article" date="2024" name="IMA Fungus">
        <title>Apiospora arundinis, a panoply of carbohydrate-active enzymes and secondary metabolites.</title>
        <authorList>
            <person name="Sorensen T."/>
            <person name="Petersen C."/>
            <person name="Muurmann A.T."/>
            <person name="Christiansen J.V."/>
            <person name="Brundto M.L."/>
            <person name="Overgaard C.K."/>
            <person name="Boysen A.T."/>
            <person name="Wollenberg R.D."/>
            <person name="Larsen T.O."/>
            <person name="Sorensen J.L."/>
            <person name="Nielsen K.L."/>
            <person name="Sondergaard T.E."/>
        </authorList>
    </citation>
    <scope>NUCLEOTIDE SEQUENCE [LARGE SCALE GENOMIC DNA]</scope>
    <source>
        <strain evidence="1 2">AAU 773</strain>
    </source>
</reference>
<dbReference type="Proteomes" id="UP001390339">
    <property type="component" value="Unassembled WGS sequence"/>
</dbReference>
<evidence type="ECO:0000313" key="1">
    <source>
        <dbReference type="EMBL" id="KAK8859094.1"/>
    </source>
</evidence>
<organism evidence="1 2">
    <name type="scientific">Apiospora arundinis</name>
    <dbReference type="NCBI Taxonomy" id="335852"/>
    <lineage>
        <taxon>Eukaryota</taxon>
        <taxon>Fungi</taxon>
        <taxon>Dikarya</taxon>
        <taxon>Ascomycota</taxon>
        <taxon>Pezizomycotina</taxon>
        <taxon>Sordariomycetes</taxon>
        <taxon>Xylariomycetidae</taxon>
        <taxon>Amphisphaeriales</taxon>
        <taxon>Apiosporaceae</taxon>
        <taxon>Apiospora</taxon>
    </lineage>
</organism>